<evidence type="ECO:0000256" key="1">
    <source>
        <dbReference type="SAM" id="SignalP"/>
    </source>
</evidence>
<accession>A0A9R1TTS5</accession>
<name>A0A9R1TTS5_9HYME</name>
<dbReference type="GO" id="GO:0016020">
    <property type="term" value="C:membrane"/>
    <property type="evidence" value="ECO:0007669"/>
    <property type="project" value="InterPro"/>
</dbReference>
<proteinExistence type="predicted"/>
<dbReference type="OrthoDB" id="8878063at2759"/>
<sequence length="259" mass="29365">MERRVWIAICVICVGGSVQGQDYFEFMRNDGTRGYSQRSPPAPSTNRTVAPAKIIRLPNAAYTDDDFYGSNMGKSPVVVECKPRINEIHAMMKRAMCNPKPTLVKLNPDPGYEYSPNIIIVNRCKGPCGHFTQSCMLGESTFRTIVVKRKEIAKGFFVSQPQCLEIQVEEHTGCKCGCDLMEGHCNKRQKYYPDACDCKCMNLDEKLKCDQQSHMEWDPATCRCNCKMEEEICNTGLHWVPSMCKCAKVIENFISPFNK</sequence>
<dbReference type="InterPro" id="IPR029034">
    <property type="entry name" value="Cystine-knot_cytokine"/>
</dbReference>
<dbReference type="GeneID" id="105274035"/>
<evidence type="ECO:0000313" key="4">
    <source>
        <dbReference type="RefSeq" id="XP_011315135.1"/>
    </source>
</evidence>
<feature type="signal peptide" evidence="1">
    <location>
        <begin position="1"/>
        <end position="20"/>
    </location>
</feature>
<dbReference type="AlphaFoldDB" id="A0A9R1TTS5"/>
<keyword evidence="1" id="KW-0732">Signal</keyword>
<feature type="chain" id="PRO_5040121821" description="Platelet-derived growth factor (PDGF) family profile domain-containing protein" evidence="1">
    <location>
        <begin position="21"/>
        <end position="259"/>
    </location>
</feature>
<dbReference type="SUPFAM" id="SSF57501">
    <property type="entry name" value="Cystine-knot cytokines"/>
    <property type="match status" value="1"/>
</dbReference>
<dbReference type="Gene3D" id="2.10.90.10">
    <property type="entry name" value="Cystine-knot cytokines"/>
    <property type="match status" value="1"/>
</dbReference>
<evidence type="ECO:0000313" key="3">
    <source>
        <dbReference type="Proteomes" id="UP000694866"/>
    </source>
</evidence>
<dbReference type="InterPro" id="IPR000072">
    <property type="entry name" value="PDGF/VEGF_dom"/>
</dbReference>
<dbReference type="Pfam" id="PF00341">
    <property type="entry name" value="PDGF"/>
    <property type="match status" value="1"/>
</dbReference>
<reference evidence="4" key="1">
    <citation type="submission" date="2025-08" db="UniProtKB">
        <authorList>
            <consortium name="RefSeq"/>
        </authorList>
    </citation>
    <scope>IDENTIFICATION</scope>
    <source>
        <strain evidence="4">USDA-PBARC FA_bdor</strain>
        <tissue evidence="4">Whole organism</tissue>
    </source>
</reference>
<feature type="domain" description="Platelet-derived growth factor (PDGF) family profile" evidence="2">
    <location>
        <begin position="80"/>
        <end position="176"/>
    </location>
</feature>
<evidence type="ECO:0000259" key="2">
    <source>
        <dbReference type="PROSITE" id="PS50278"/>
    </source>
</evidence>
<dbReference type="GO" id="GO:0008083">
    <property type="term" value="F:growth factor activity"/>
    <property type="evidence" value="ECO:0007669"/>
    <property type="project" value="InterPro"/>
</dbReference>
<dbReference type="RefSeq" id="XP_011315135.1">
    <property type="nucleotide sequence ID" value="XM_011316833.1"/>
</dbReference>
<keyword evidence="3" id="KW-1185">Reference proteome</keyword>
<dbReference type="PROSITE" id="PS50278">
    <property type="entry name" value="PDGF_2"/>
    <property type="match status" value="1"/>
</dbReference>
<organism evidence="3 4">
    <name type="scientific">Fopius arisanus</name>
    <dbReference type="NCBI Taxonomy" id="64838"/>
    <lineage>
        <taxon>Eukaryota</taxon>
        <taxon>Metazoa</taxon>
        <taxon>Ecdysozoa</taxon>
        <taxon>Arthropoda</taxon>
        <taxon>Hexapoda</taxon>
        <taxon>Insecta</taxon>
        <taxon>Pterygota</taxon>
        <taxon>Neoptera</taxon>
        <taxon>Endopterygota</taxon>
        <taxon>Hymenoptera</taxon>
        <taxon>Apocrita</taxon>
        <taxon>Ichneumonoidea</taxon>
        <taxon>Braconidae</taxon>
        <taxon>Opiinae</taxon>
        <taxon>Fopius</taxon>
    </lineage>
</organism>
<dbReference type="Proteomes" id="UP000694866">
    <property type="component" value="Unplaced"/>
</dbReference>
<gene>
    <name evidence="4" type="primary">LOC105274035</name>
</gene>
<dbReference type="KEGG" id="fas:105274035"/>
<protein>
    <recommendedName>
        <fullName evidence="2">Platelet-derived growth factor (PDGF) family profile domain-containing protein</fullName>
    </recommendedName>
</protein>